<dbReference type="Pfam" id="PF09296">
    <property type="entry name" value="NUDIX-like"/>
    <property type="match status" value="1"/>
</dbReference>
<dbReference type="AlphaFoldDB" id="A0A5J5J5Y0"/>
<dbReference type="CDD" id="cd03429">
    <property type="entry name" value="NUDIX_NADH_pyrophosphatase_Nudt13"/>
    <property type="match status" value="1"/>
</dbReference>
<dbReference type="SUPFAM" id="SSF55811">
    <property type="entry name" value="Nudix"/>
    <property type="match status" value="1"/>
</dbReference>
<dbReference type="Pfam" id="PF00293">
    <property type="entry name" value="NUDIX"/>
    <property type="match status" value="1"/>
</dbReference>
<evidence type="ECO:0000256" key="4">
    <source>
        <dbReference type="ARBA" id="ARBA00012381"/>
    </source>
</evidence>
<feature type="domain" description="Nudix hydrolase" evidence="11">
    <location>
        <begin position="167"/>
        <end position="301"/>
    </location>
</feature>
<sequence length="308" mass="32689">MTAHEDQVPPIVPPPLARPGLDRAGEERAEDGLVDRLRADAATRVLVLHGDAAPLAGAGRLLFVPPGEVPEGAEWAFLGRTTGRHAVLTAVFAREAAQPLPGPREWGSLRAVGGELTAEDAGLFVAALSLGRWLLDAPFCPFCGTRTTVHNAGWARHCPNCGREHFPRTDPAVIVAVASAQHPDRLLLGSNAMWGANRFSCFAGFVEAGESLEAAVSREVREESGIDVVDVRYRGSQAWPYPRSLMVGFHATAADDDTALADGEEIVEVRWFDRSEIAAGLAGTGDLLLPGPASIARQLISDWLGGAS</sequence>
<dbReference type="InterPro" id="IPR015376">
    <property type="entry name" value="Znr_NADH_PPase"/>
</dbReference>
<keyword evidence="5" id="KW-0479">Metal-binding</keyword>
<dbReference type="Gene3D" id="3.90.79.20">
    <property type="match status" value="1"/>
</dbReference>
<dbReference type="InterPro" id="IPR000086">
    <property type="entry name" value="NUDIX_hydrolase_dom"/>
</dbReference>
<dbReference type="OrthoDB" id="9791656at2"/>
<dbReference type="GO" id="GO:0046872">
    <property type="term" value="F:metal ion binding"/>
    <property type="evidence" value="ECO:0007669"/>
    <property type="project" value="UniProtKB-KW"/>
</dbReference>
<dbReference type="Gene3D" id="3.90.79.10">
    <property type="entry name" value="Nucleoside Triphosphate Pyrophosphohydrolase"/>
    <property type="match status" value="1"/>
</dbReference>
<evidence type="ECO:0000256" key="5">
    <source>
        <dbReference type="ARBA" id="ARBA00022723"/>
    </source>
</evidence>
<proteinExistence type="inferred from homology"/>
<organism evidence="12 13">
    <name type="scientific">Microbacterium rhizomatis</name>
    <dbReference type="NCBI Taxonomy" id="1631477"/>
    <lineage>
        <taxon>Bacteria</taxon>
        <taxon>Bacillati</taxon>
        <taxon>Actinomycetota</taxon>
        <taxon>Actinomycetes</taxon>
        <taxon>Micrococcales</taxon>
        <taxon>Microbacteriaceae</taxon>
        <taxon>Microbacterium</taxon>
    </lineage>
</organism>
<dbReference type="EMBL" id="VYSA01000001">
    <property type="protein sequence ID" value="KAA9110268.1"/>
    <property type="molecule type" value="Genomic_DNA"/>
</dbReference>
<dbReference type="GO" id="GO:0006742">
    <property type="term" value="P:NADP+ catabolic process"/>
    <property type="evidence" value="ECO:0007669"/>
    <property type="project" value="TreeGrafter"/>
</dbReference>
<name>A0A5J5J5Y0_9MICO</name>
<evidence type="ECO:0000256" key="9">
    <source>
        <dbReference type="ARBA" id="ARBA00023679"/>
    </source>
</evidence>
<dbReference type="NCBIfam" id="NF001299">
    <property type="entry name" value="PRK00241.1"/>
    <property type="match status" value="1"/>
</dbReference>
<evidence type="ECO:0000256" key="1">
    <source>
        <dbReference type="ARBA" id="ARBA00001946"/>
    </source>
</evidence>
<comment type="cofactor">
    <cofactor evidence="2">
        <name>Zn(2+)</name>
        <dbReference type="ChEBI" id="CHEBI:29105"/>
    </cofactor>
</comment>
<dbReference type="RefSeq" id="WP_150447071.1">
    <property type="nucleotide sequence ID" value="NZ_VYSA01000001.1"/>
</dbReference>
<evidence type="ECO:0000313" key="13">
    <source>
        <dbReference type="Proteomes" id="UP000325827"/>
    </source>
</evidence>
<dbReference type="GO" id="GO:0035529">
    <property type="term" value="F:NADH pyrophosphatase activity"/>
    <property type="evidence" value="ECO:0007669"/>
    <property type="project" value="TreeGrafter"/>
</dbReference>
<evidence type="ECO:0000256" key="8">
    <source>
        <dbReference type="ARBA" id="ARBA00023027"/>
    </source>
</evidence>
<keyword evidence="7" id="KW-0460">Magnesium</keyword>
<dbReference type="InterPro" id="IPR050241">
    <property type="entry name" value="NAD-cap_RNA_hydrolase_NudC"/>
</dbReference>
<gene>
    <name evidence="12" type="primary">nudC</name>
    <name evidence="12" type="ORF">F6B43_00765</name>
</gene>
<keyword evidence="13" id="KW-1185">Reference proteome</keyword>
<reference evidence="13" key="1">
    <citation type="submission" date="2019-09" db="EMBL/GenBank/DDBJ databases">
        <title>Mumia zhuanghuii sp. nov. isolated from the intestinal contents of plateau pika (Ochotona curzoniae) in the Qinghai-Tibet plateau of China.</title>
        <authorList>
            <person name="Tian Z."/>
        </authorList>
    </citation>
    <scope>NUCLEOTIDE SEQUENCE [LARGE SCALE GENOMIC DNA]</scope>
    <source>
        <strain evidence="13">JCM 30598</strain>
    </source>
</reference>
<dbReference type="PROSITE" id="PS00893">
    <property type="entry name" value="NUDIX_BOX"/>
    <property type="match status" value="1"/>
</dbReference>
<dbReference type="InterPro" id="IPR015375">
    <property type="entry name" value="NADH_PPase-like_N"/>
</dbReference>
<accession>A0A5J5J5Y0</accession>
<protein>
    <recommendedName>
        <fullName evidence="4">NAD(+) diphosphatase</fullName>
        <ecNumber evidence="4">3.6.1.22</ecNumber>
    </recommendedName>
</protein>
<dbReference type="EC" id="3.6.1.22" evidence="4"/>
<comment type="cofactor">
    <cofactor evidence="1">
        <name>Mg(2+)</name>
        <dbReference type="ChEBI" id="CHEBI:18420"/>
    </cofactor>
</comment>
<comment type="similarity">
    <text evidence="3">Belongs to the Nudix hydrolase family. NudC subfamily.</text>
</comment>
<feature type="compositionally biased region" description="Basic and acidic residues" evidence="10">
    <location>
        <begin position="20"/>
        <end position="29"/>
    </location>
</feature>
<dbReference type="GO" id="GO:0005829">
    <property type="term" value="C:cytosol"/>
    <property type="evidence" value="ECO:0007669"/>
    <property type="project" value="TreeGrafter"/>
</dbReference>
<feature type="region of interest" description="Disordered" evidence="10">
    <location>
        <begin position="1"/>
        <end position="29"/>
    </location>
</feature>
<evidence type="ECO:0000259" key="11">
    <source>
        <dbReference type="PROSITE" id="PS51462"/>
    </source>
</evidence>
<dbReference type="InterPro" id="IPR020084">
    <property type="entry name" value="NUDIX_hydrolase_CS"/>
</dbReference>
<dbReference type="PANTHER" id="PTHR42904:SF6">
    <property type="entry name" value="NAD-CAPPED RNA HYDROLASE NUDT12"/>
    <property type="match status" value="1"/>
</dbReference>
<keyword evidence="8" id="KW-0520">NAD</keyword>
<dbReference type="Proteomes" id="UP000325827">
    <property type="component" value="Unassembled WGS sequence"/>
</dbReference>
<comment type="catalytic activity">
    <reaction evidence="9">
        <text>a 5'-end NAD(+)-phospho-ribonucleoside in mRNA + H2O = a 5'-end phospho-adenosine-phospho-ribonucleoside in mRNA + beta-nicotinamide D-ribonucleotide + 2 H(+)</text>
        <dbReference type="Rhea" id="RHEA:60876"/>
        <dbReference type="Rhea" id="RHEA-COMP:15698"/>
        <dbReference type="Rhea" id="RHEA-COMP:15719"/>
        <dbReference type="ChEBI" id="CHEBI:14649"/>
        <dbReference type="ChEBI" id="CHEBI:15377"/>
        <dbReference type="ChEBI" id="CHEBI:15378"/>
        <dbReference type="ChEBI" id="CHEBI:144029"/>
        <dbReference type="ChEBI" id="CHEBI:144051"/>
    </reaction>
    <physiologicalReaction direction="left-to-right" evidence="9">
        <dbReference type="Rhea" id="RHEA:60877"/>
    </physiologicalReaction>
</comment>
<dbReference type="GO" id="GO:0110153">
    <property type="term" value="F:RNA NAD-cap (NMN-forming) hydrolase activity"/>
    <property type="evidence" value="ECO:0007669"/>
    <property type="project" value="RHEA"/>
</dbReference>
<dbReference type="InterPro" id="IPR049734">
    <property type="entry name" value="NudC-like_C"/>
</dbReference>
<keyword evidence="6 12" id="KW-0378">Hydrolase</keyword>
<evidence type="ECO:0000313" key="12">
    <source>
        <dbReference type="EMBL" id="KAA9110268.1"/>
    </source>
</evidence>
<evidence type="ECO:0000256" key="10">
    <source>
        <dbReference type="SAM" id="MobiDB-lite"/>
    </source>
</evidence>
<dbReference type="PROSITE" id="PS51462">
    <property type="entry name" value="NUDIX"/>
    <property type="match status" value="1"/>
</dbReference>
<dbReference type="GO" id="GO:0019677">
    <property type="term" value="P:NAD+ catabolic process"/>
    <property type="evidence" value="ECO:0007669"/>
    <property type="project" value="TreeGrafter"/>
</dbReference>
<dbReference type="PANTHER" id="PTHR42904">
    <property type="entry name" value="NUDIX HYDROLASE, NUDC SUBFAMILY"/>
    <property type="match status" value="1"/>
</dbReference>
<evidence type="ECO:0000256" key="2">
    <source>
        <dbReference type="ARBA" id="ARBA00001947"/>
    </source>
</evidence>
<evidence type="ECO:0000256" key="7">
    <source>
        <dbReference type="ARBA" id="ARBA00022842"/>
    </source>
</evidence>
<dbReference type="Pfam" id="PF09297">
    <property type="entry name" value="Zn_ribbon_NUD"/>
    <property type="match status" value="1"/>
</dbReference>
<comment type="caution">
    <text evidence="12">The sequence shown here is derived from an EMBL/GenBank/DDBJ whole genome shotgun (WGS) entry which is preliminary data.</text>
</comment>
<evidence type="ECO:0000256" key="3">
    <source>
        <dbReference type="ARBA" id="ARBA00009595"/>
    </source>
</evidence>
<dbReference type="InterPro" id="IPR015797">
    <property type="entry name" value="NUDIX_hydrolase-like_dom_sf"/>
</dbReference>
<evidence type="ECO:0000256" key="6">
    <source>
        <dbReference type="ARBA" id="ARBA00022801"/>
    </source>
</evidence>